<protein>
    <submittedName>
        <fullName evidence="2">Uncharacterized protein</fullName>
    </submittedName>
</protein>
<evidence type="ECO:0000256" key="1">
    <source>
        <dbReference type="SAM" id="Phobius"/>
    </source>
</evidence>
<feature type="transmembrane region" description="Helical" evidence="1">
    <location>
        <begin position="26"/>
        <end position="45"/>
    </location>
</feature>
<proteinExistence type="predicted"/>
<keyword evidence="3" id="KW-1185">Reference proteome</keyword>
<dbReference type="Proteomes" id="UP000315724">
    <property type="component" value="Chromosome"/>
</dbReference>
<sequence>MKEIMSQIPNEIQSVLKQFRRWIRRYILMEGVAVFVAVAATMFWVTFLVDVAYFWFSRLELPTSFRLICLIVMVGGLVGLGVSWVVFRLFKHFQLKDLALALERRFPQLRDQLITTVEFEHEATSPLTSQMVEQTSREAAEKISKLPLEETFDRTPLKRIALIATVLFSTLAVFGVANAAGVQRWVHAYILTKDNYWDPYRQQALALKVLSQPGERVREFDENRTYKHPRGADLQLLVESDDAAIAPEDVTIQYISFEGNATERGRANMNRFGDGEFRHSFSRVVNDYRLWIRGGDFVNRTPYRIQIVDPPQVDAITLMCDYPSYTGMDVMEDKPVSVVGTQVSLPMETEFELQGRCNKPLRAVDLRSSRFQFSFGYRLVDGDEVPKPTTFTLRNEENQILRTVEVDASPESLLSEDRSGFQIPFVISSKAEQQWEELGDRIELPIPIPPDSALKIFLEDNDEIYSPEPASLLVNGIVDEPPVVDTKRTGVGSLITRNASIPVEGQLSDDYGVASAWFGFKVGSNMEEQTLPLNQLPSGQKEFTLNDAADKDVERFNLRPLKLQEGETLTLAIYAQDADDFNGPHVAHGEIFSFKVVTDEELQARLFDREVNLRLRFEQIRSEAGDLRDLLAEQQTNLAENVQVEESILSAFVERSLHQLRKNQTESRSIEVSFQSLREEMVNNGIDTKDKLDRIDNGVIAPLGVLNETLFVEADQRYALQRLSLQRGAGFDEALRETVPAVDALIEQMDRILEEMQDRGTMNDLIQTIQRLRDEQLRLKKLTEEKRIEENFFFDFEE</sequence>
<feature type="transmembrane region" description="Helical" evidence="1">
    <location>
        <begin position="65"/>
        <end position="87"/>
    </location>
</feature>
<feature type="transmembrane region" description="Helical" evidence="1">
    <location>
        <begin position="160"/>
        <end position="180"/>
    </location>
</feature>
<organism evidence="2 3">
    <name type="scientific">Thalassoglobus polymorphus</name>
    <dbReference type="NCBI Taxonomy" id="2527994"/>
    <lineage>
        <taxon>Bacteria</taxon>
        <taxon>Pseudomonadati</taxon>
        <taxon>Planctomycetota</taxon>
        <taxon>Planctomycetia</taxon>
        <taxon>Planctomycetales</taxon>
        <taxon>Planctomycetaceae</taxon>
        <taxon>Thalassoglobus</taxon>
    </lineage>
</organism>
<gene>
    <name evidence="2" type="ORF">Mal48_43170</name>
</gene>
<keyword evidence="1" id="KW-1133">Transmembrane helix</keyword>
<accession>A0A517QTT3</accession>
<keyword evidence="1" id="KW-0472">Membrane</keyword>
<evidence type="ECO:0000313" key="3">
    <source>
        <dbReference type="Proteomes" id="UP000315724"/>
    </source>
</evidence>
<keyword evidence="1" id="KW-0812">Transmembrane</keyword>
<dbReference type="KEGG" id="tpol:Mal48_43170"/>
<evidence type="ECO:0000313" key="2">
    <source>
        <dbReference type="EMBL" id="QDT35043.1"/>
    </source>
</evidence>
<reference evidence="2 3" key="1">
    <citation type="submission" date="2019-02" db="EMBL/GenBank/DDBJ databases">
        <title>Deep-cultivation of Planctomycetes and their phenomic and genomic characterization uncovers novel biology.</title>
        <authorList>
            <person name="Wiegand S."/>
            <person name="Jogler M."/>
            <person name="Boedeker C."/>
            <person name="Pinto D."/>
            <person name="Vollmers J."/>
            <person name="Rivas-Marin E."/>
            <person name="Kohn T."/>
            <person name="Peeters S.H."/>
            <person name="Heuer A."/>
            <person name="Rast P."/>
            <person name="Oberbeckmann S."/>
            <person name="Bunk B."/>
            <person name="Jeske O."/>
            <person name="Meyerdierks A."/>
            <person name="Storesund J.E."/>
            <person name="Kallscheuer N."/>
            <person name="Luecker S."/>
            <person name="Lage O.M."/>
            <person name="Pohl T."/>
            <person name="Merkel B.J."/>
            <person name="Hornburger P."/>
            <person name="Mueller R.-W."/>
            <person name="Bruemmer F."/>
            <person name="Labrenz M."/>
            <person name="Spormann A.M."/>
            <person name="Op den Camp H."/>
            <person name="Overmann J."/>
            <person name="Amann R."/>
            <person name="Jetten M.S.M."/>
            <person name="Mascher T."/>
            <person name="Medema M.H."/>
            <person name="Devos D.P."/>
            <person name="Kaster A.-K."/>
            <person name="Ovreas L."/>
            <person name="Rohde M."/>
            <person name="Galperin M.Y."/>
            <person name="Jogler C."/>
        </authorList>
    </citation>
    <scope>NUCLEOTIDE SEQUENCE [LARGE SCALE GENOMIC DNA]</scope>
    <source>
        <strain evidence="2 3">Mal48</strain>
    </source>
</reference>
<dbReference type="AlphaFoldDB" id="A0A517QTT3"/>
<dbReference type="EMBL" id="CP036267">
    <property type="protein sequence ID" value="QDT35043.1"/>
    <property type="molecule type" value="Genomic_DNA"/>
</dbReference>
<name>A0A517QTT3_9PLAN</name>